<dbReference type="AlphaFoldDB" id="A0A923LIZ2"/>
<reference evidence="2" key="1">
    <citation type="submission" date="2020-08" db="EMBL/GenBank/DDBJ databases">
        <title>Genome public.</title>
        <authorList>
            <person name="Liu C."/>
            <person name="Sun Q."/>
        </authorList>
    </citation>
    <scope>NUCLEOTIDE SEQUENCE</scope>
    <source>
        <strain evidence="2">NSJ-55</strain>
    </source>
</reference>
<dbReference type="Pfam" id="PF13508">
    <property type="entry name" value="Acetyltransf_7"/>
    <property type="match status" value="1"/>
</dbReference>
<comment type="caution">
    <text evidence="2">The sequence shown here is derived from an EMBL/GenBank/DDBJ whole genome shotgun (WGS) entry which is preliminary data.</text>
</comment>
<dbReference type="SUPFAM" id="SSF55729">
    <property type="entry name" value="Acyl-CoA N-acyltransferases (Nat)"/>
    <property type="match status" value="1"/>
</dbReference>
<dbReference type="GO" id="GO:0016747">
    <property type="term" value="F:acyltransferase activity, transferring groups other than amino-acyl groups"/>
    <property type="evidence" value="ECO:0007669"/>
    <property type="project" value="InterPro"/>
</dbReference>
<feature type="domain" description="N-acetyltransferase" evidence="1">
    <location>
        <begin position="1"/>
        <end position="148"/>
    </location>
</feature>
<evidence type="ECO:0000313" key="2">
    <source>
        <dbReference type="EMBL" id="MBC5689168.1"/>
    </source>
</evidence>
<organism evidence="2 3">
    <name type="scientific">Mediterraneibacter hominis</name>
    <dbReference type="NCBI Taxonomy" id="2763054"/>
    <lineage>
        <taxon>Bacteria</taxon>
        <taxon>Bacillati</taxon>
        <taxon>Bacillota</taxon>
        <taxon>Clostridia</taxon>
        <taxon>Lachnospirales</taxon>
        <taxon>Lachnospiraceae</taxon>
        <taxon>Mediterraneibacter</taxon>
    </lineage>
</organism>
<dbReference type="CDD" id="cd04301">
    <property type="entry name" value="NAT_SF"/>
    <property type="match status" value="1"/>
</dbReference>
<gene>
    <name evidence="2" type="ORF">H8S37_09585</name>
</gene>
<name>A0A923LIZ2_9FIRM</name>
<dbReference type="RefSeq" id="WP_186875845.1">
    <property type="nucleotide sequence ID" value="NZ_JACOPF010000002.1"/>
</dbReference>
<dbReference type="InterPro" id="IPR016181">
    <property type="entry name" value="Acyl_CoA_acyltransferase"/>
</dbReference>
<dbReference type="EMBL" id="JACOPF010000002">
    <property type="protein sequence ID" value="MBC5689168.1"/>
    <property type="molecule type" value="Genomic_DNA"/>
</dbReference>
<protein>
    <submittedName>
        <fullName evidence="2">GNAT family N-acetyltransferase</fullName>
    </submittedName>
</protein>
<evidence type="ECO:0000313" key="3">
    <source>
        <dbReference type="Proteomes" id="UP000652477"/>
    </source>
</evidence>
<evidence type="ECO:0000259" key="1">
    <source>
        <dbReference type="PROSITE" id="PS51186"/>
    </source>
</evidence>
<keyword evidence="3" id="KW-1185">Reference proteome</keyword>
<dbReference type="PROSITE" id="PS51186">
    <property type="entry name" value="GNAT"/>
    <property type="match status" value="1"/>
</dbReference>
<sequence length="148" mass="17136">MEITEIVDNKKQYLNLLLLGDEQESMIDRYLDRGRMYILSEKDVIAVCVVTDEGNGILEIKNLAVRPDSQRKGYGKQLIEYIKDTYRGHFHTLRAGTGDSPSTIPFYEKCGFKRSGYSIKNFFLDNYYHPVYDGGVQLVDMVYLEMKI</sequence>
<proteinExistence type="predicted"/>
<accession>A0A923LIZ2</accession>
<dbReference type="Gene3D" id="3.40.630.30">
    <property type="match status" value="1"/>
</dbReference>
<dbReference type="InterPro" id="IPR000182">
    <property type="entry name" value="GNAT_dom"/>
</dbReference>
<dbReference type="FunFam" id="3.40.630.30:FF:000165">
    <property type="entry name" value="IAA acetyltransferase"/>
    <property type="match status" value="1"/>
</dbReference>
<dbReference type="Proteomes" id="UP000652477">
    <property type="component" value="Unassembled WGS sequence"/>
</dbReference>